<feature type="region of interest" description="Disordered" evidence="6">
    <location>
        <begin position="394"/>
        <end position="414"/>
    </location>
</feature>
<dbReference type="PANTHER" id="PTHR12187:SF11">
    <property type="entry name" value="PHOSPHATIDYLINOSITOL-3,4-BISPHOSPHATE 4-PHOSPHATASE"/>
    <property type="match status" value="1"/>
</dbReference>
<dbReference type="InterPro" id="IPR039034">
    <property type="entry name" value="INPP4"/>
</dbReference>
<dbReference type="InterPro" id="IPR035892">
    <property type="entry name" value="C2_domain_sf"/>
</dbReference>
<evidence type="ECO:0000313" key="8">
    <source>
        <dbReference type="Proteomes" id="UP000069272"/>
    </source>
</evidence>
<keyword evidence="5" id="KW-0443">Lipid metabolism</keyword>
<feature type="region of interest" description="Disordered" evidence="6">
    <location>
        <begin position="1018"/>
        <end position="1051"/>
    </location>
</feature>
<dbReference type="GO" id="GO:0016316">
    <property type="term" value="F:phosphatidylinositol-3,4-bisphosphate 4-phosphatase activity"/>
    <property type="evidence" value="ECO:0007669"/>
    <property type="project" value="UniProtKB-EC"/>
</dbReference>
<sequence length="1460" mass="160691">MRYPSLSPALALLEQRQGASTAVWASARQPTTTTTTTTTTTMRFNKQELVTLATQPSNKFEKEGPLFVTERQEGFFRKTEGRHTEQQQKQQQSQQPQQQQQQQQQQRQQHVGRMLLMRQKSLSCISGGTAKVSSERWCRLRGNLLFYFKSNDPFSEPQGCLVLEKYQCLKVDEGADPQSAGPDGYAFYLEFQDGMRQRFTANSEQERLEWMQAIGLAGYDMKRAQLKYLREEIDRKRGMIHDVDIDMLRLQTGKEIDLNEVPICESVISCDNLLCDGNGKPPNPSVVVQVTSSSRSVSGWIKYGRTEVIERSSNPQFICTIQFRACDGLSADSQIRFTAYDVREKVTQTAVPIGWAEVALGVIADTTRLRIPLRTQVCGESAGFLTIATCAPDTERRTSNPRSPVKAGSGVGGGVGGAGGLLPAGSTGEVYGHRRSQSLPPKLGIKLFIPPPSKIGLVFTNPSLHTYRLHSGLGGDISVLEIMLESQLCYLLPQQLLSIWIAREKELLQEISGMGELGGEWRNRQMELLDKHLKLLKDYSQAKQYLQQQQQRGKAFKPSCRKADETVEFAPVNLHLQRMWAHNDTLKRAGILDVITVGAFTRHTGRSKTGGLIKLLQQVKDPPLVGGAGAADASEAAGSSHKVNAANDAVQAIKQLRSEIVAIMSQLLLLARSKNPKGMLPLCGEMMAKTRTLLNIWEPGLAEEAFSFIERHRIVDDTTMVTGGESTATEGLPVDGLSVFPSVPMSPFRKITQQLGALDLKSPELEDFATPLGPAPDLWPQTKVAASAGGSMAKGKSPSAHDISSTIATIQDTFNQLSLYQQQRDDTHSTLYSLPTACYLPTDEPSTSKAVTERPARPVPAPVEPAAAGLRFNETHFDVNGAVTLHSNPSPEQQQQQQQQSKKAPYSGIYDESGYCTENTAIVLGHNGAFLDTRVMSSSPSANYYRPTEEPEPLDLTQLNIEASVMCLVSKVKFLCGRCGSPAVRLRYPKGGGPMVHREGPGAGGGELIPPPDVVTAQPALSHPAASREQPVAVPSTATEPAAAGTGKPSLSSKDLNLALTQAIGEVTRKVKKGNKFTDGLDLSATTDWALELRPSMKKLRQAMDGLLKTARLMHSVQRLQQDMRKTSALLCIMYRRDVCFSQALTALVAGLMAKLWGQNVTENFISLLVQLGPLACFEGLLSLYGNETDMWGDMSVAVEDLATVTFALVRSNLHRDTKAIPVPRVTGSRQALRVLLPVPESVYCHLPPKEMVTFRVTPVFFNIGINEKATVAETLGYTREQHRSNWDNYDRLKRYHAQYRRVPFNFVNPACSASQDTPTKVAYTAQQKELLVPEATVVKFLDELEAELRAHTSKSYRVLHRAEDITRALQGLRFTSCKSAKDRTSMAVTLEQCRVLQQEFHLSASAAQNVLDTMRSEGTRSDNTMKNVGIRKYAFNLPQVLSLPSVYRPPAGAYGKAQS</sequence>
<name>A0A182FJY0_ANOAL</name>
<dbReference type="PANTHER" id="PTHR12187">
    <property type="entry name" value="AGAP000124-PA"/>
    <property type="match status" value="1"/>
</dbReference>
<keyword evidence="8" id="KW-1185">Reference proteome</keyword>
<dbReference type="GO" id="GO:0005737">
    <property type="term" value="C:cytoplasm"/>
    <property type="evidence" value="ECO:0007669"/>
    <property type="project" value="TreeGrafter"/>
</dbReference>
<dbReference type="Proteomes" id="UP000069272">
    <property type="component" value="Chromosome X"/>
</dbReference>
<evidence type="ECO:0000256" key="3">
    <source>
        <dbReference type="ARBA" id="ARBA00013037"/>
    </source>
</evidence>
<dbReference type="Gene3D" id="2.30.29.30">
    <property type="entry name" value="Pleckstrin-homology domain (PH domain)/Phosphotyrosine-binding domain (PTB)"/>
    <property type="match status" value="1"/>
</dbReference>
<comment type="pathway">
    <text evidence="1">Signal transduction; phosphatidylinositol signaling pathway.</text>
</comment>
<comment type="similarity">
    <text evidence="2">Belongs to the inositol 3,4-bisphosphate 4-phosphatase family.</text>
</comment>
<evidence type="ECO:0000256" key="6">
    <source>
        <dbReference type="SAM" id="MobiDB-lite"/>
    </source>
</evidence>
<reference evidence="7" key="2">
    <citation type="submission" date="2022-08" db="UniProtKB">
        <authorList>
            <consortium name="EnsemblMetazoa"/>
        </authorList>
    </citation>
    <scope>IDENTIFICATION</scope>
    <source>
        <strain evidence="7">STECLA/ALBI9_A</strain>
    </source>
</reference>
<organism evidence="7 8">
    <name type="scientific">Anopheles albimanus</name>
    <name type="common">New world malaria mosquito</name>
    <dbReference type="NCBI Taxonomy" id="7167"/>
    <lineage>
        <taxon>Eukaryota</taxon>
        <taxon>Metazoa</taxon>
        <taxon>Ecdysozoa</taxon>
        <taxon>Arthropoda</taxon>
        <taxon>Hexapoda</taxon>
        <taxon>Insecta</taxon>
        <taxon>Pterygota</taxon>
        <taxon>Neoptera</taxon>
        <taxon>Endopterygota</taxon>
        <taxon>Diptera</taxon>
        <taxon>Nematocera</taxon>
        <taxon>Culicoidea</taxon>
        <taxon>Culicidae</taxon>
        <taxon>Anophelinae</taxon>
        <taxon>Anopheles</taxon>
    </lineage>
</organism>
<dbReference type="InterPro" id="IPR000008">
    <property type="entry name" value="C2_dom"/>
</dbReference>
<evidence type="ECO:0000256" key="5">
    <source>
        <dbReference type="ARBA" id="ARBA00023098"/>
    </source>
</evidence>
<dbReference type="SMART" id="SM00233">
    <property type="entry name" value="PH"/>
    <property type="match status" value="1"/>
</dbReference>
<feature type="region of interest" description="Disordered" evidence="6">
    <location>
        <begin position="882"/>
        <end position="906"/>
    </location>
</feature>
<dbReference type="EnsemblMetazoa" id="AALB006825-RA">
    <property type="protein sequence ID" value="AALB006825-PA"/>
    <property type="gene ID" value="AALB006825"/>
</dbReference>
<dbReference type="VEuPathDB" id="VectorBase:AALB20_029622"/>
<feature type="region of interest" description="Disordered" evidence="6">
    <location>
        <begin position="843"/>
        <end position="863"/>
    </location>
</feature>
<evidence type="ECO:0000256" key="2">
    <source>
        <dbReference type="ARBA" id="ARBA00006306"/>
    </source>
</evidence>
<feature type="region of interest" description="Disordered" evidence="6">
    <location>
        <begin position="78"/>
        <end position="110"/>
    </location>
</feature>
<feature type="compositionally biased region" description="Low complexity" evidence="6">
    <location>
        <begin position="87"/>
        <end position="109"/>
    </location>
</feature>
<dbReference type="PROSITE" id="PS50004">
    <property type="entry name" value="C2"/>
    <property type="match status" value="1"/>
</dbReference>
<keyword evidence="4" id="KW-0378">Hydrolase</keyword>
<evidence type="ECO:0000313" key="7">
    <source>
        <dbReference type="EnsemblMetazoa" id="AALB006825-PA"/>
    </source>
</evidence>
<dbReference type="Pfam" id="PF00169">
    <property type="entry name" value="PH"/>
    <property type="match status" value="1"/>
</dbReference>
<dbReference type="SUPFAM" id="SSF50729">
    <property type="entry name" value="PH domain-like"/>
    <property type="match status" value="1"/>
</dbReference>
<dbReference type="InterPro" id="IPR001849">
    <property type="entry name" value="PH_domain"/>
</dbReference>
<reference evidence="7 8" key="1">
    <citation type="journal article" date="2017" name="G3 (Bethesda)">
        <title>The Physical Genome Mapping of Anopheles albimanus Corrected Scaffold Misassemblies and Identified Interarm Rearrangements in Genus Anopheles.</title>
        <authorList>
            <person name="Artemov G.N."/>
            <person name="Peery A.N."/>
            <person name="Jiang X."/>
            <person name="Tu Z."/>
            <person name="Stegniy V.N."/>
            <person name="Sharakhova M.V."/>
            <person name="Sharakhov I.V."/>
        </authorList>
    </citation>
    <scope>NUCLEOTIDE SEQUENCE [LARGE SCALE GENOMIC DNA]</scope>
    <source>
        <strain evidence="7 8">ALBI9_A</strain>
    </source>
</reference>
<evidence type="ECO:0000256" key="4">
    <source>
        <dbReference type="ARBA" id="ARBA00022801"/>
    </source>
</evidence>
<proteinExistence type="inferred from homology"/>
<dbReference type="EC" id="3.1.3.66" evidence="3"/>
<dbReference type="VEuPathDB" id="VectorBase:AALB006825"/>
<dbReference type="PROSITE" id="PS50003">
    <property type="entry name" value="PH_DOMAIN"/>
    <property type="match status" value="1"/>
</dbReference>
<evidence type="ECO:0000256" key="1">
    <source>
        <dbReference type="ARBA" id="ARBA00004847"/>
    </source>
</evidence>
<dbReference type="SMART" id="SM00239">
    <property type="entry name" value="C2"/>
    <property type="match status" value="1"/>
</dbReference>
<dbReference type="SUPFAM" id="SSF49562">
    <property type="entry name" value="C2 domain (Calcium/lipid-binding domain, CaLB)"/>
    <property type="match status" value="1"/>
</dbReference>
<dbReference type="InterPro" id="IPR011993">
    <property type="entry name" value="PH-like_dom_sf"/>
</dbReference>
<protein>
    <recommendedName>
        <fullName evidence="3">phosphatidylinositol-3,4-bisphosphate 4-phosphatase</fullName>
        <ecNumber evidence="3">3.1.3.66</ecNumber>
    </recommendedName>
</protein>
<dbReference type="STRING" id="7167.A0A182FJY0"/>
<dbReference type="Pfam" id="PF00168">
    <property type="entry name" value="C2"/>
    <property type="match status" value="1"/>
</dbReference>
<accession>A0A182FJY0</accession>
<dbReference type="Gene3D" id="2.60.40.150">
    <property type="entry name" value="C2 domain"/>
    <property type="match status" value="1"/>
</dbReference>